<reference evidence="1" key="1">
    <citation type="submission" date="2021-11" db="EMBL/GenBank/DDBJ databases">
        <title>Purpureocillium_takamizusanense_genome.</title>
        <authorList>
            <person name="Nguyen N.-H."/>
        </authorList>
    </citation>
    <scope>NUCLEOTIDE SEQUENCE</scope>
    <source>
        <strain evidence="1">PT3</strain>
    </source>
</reference>
<dbReference type="OrthoDB" id="4918155at2759"/>
<dbReference type="EMBL" id="CP086357">
    <property type="protein sequence ID" value="UNI18482.1"/>
    <property type="molecule type" value="Genomic_DNA"/>
</dbReference>
<evidence type="ECO:0000313" key="1">
    <source>
        <dbReference type="EMBL" id="UNI18482.1"/>
    </source>
</evidence>
<dbReference type="RefSeq" id="XP_047841963.1">
    <property type="nucleotide sequence ID" value="XM_047985983.1"/>
</dbReference>
<dbReference type="AlphaFoldDB" id="A0A9Q8VB59"/>
<dbReference type="GeneID" id="72066699"/>
<proteinExistence type="predicted"/>
<gene>
    <name evidence="1" type="ORF">JDV02_004748</name>
</gene>
<dbReference type="Proteomes" id="UP000829364">
    <property type="component" value="Chromosome 4"/>
</dbReference>
<dbReference type="KEGG" id="ptkz:JDV02_004748"/>
<accession>A0A9Q8VB59</accession>
<keyword evidence="2" id="KW-1185">Reference proteome</keyword>
<sequence length="241" mass="26772">MARPTVLVQHTPLWNARATTVMEAYRNRSLLRDDRRPSTAEGACGCRRHLQMSSSCGMHPDDSSHHCFGESYHGGRFGGTSLTTAACHGHHTAAATTLPDGTRAGVAAGGQDGCECNTARLFETLDIHDMAGHLWILAHLGATDEERASLHRFLHDQQQRRRGTAREEPAPRPVVAQSTLAQPYKRRCVGADGASMPVDDDMDYEAAAAYDQESREFGQWMWDTWDYYVSPYQPRWARTGV</sequence>
<organism evidence="1 2">
    <name type="scientific">Purpureocillium takamizusanense</name>
    <dbReference type="NCBI Taxonomy" id="2060973"/>
    <lineage>
        <taxon>Eukaryota</taxon>
        <taxon>Fungi</taxon>
        <taxon>Dikarya</taxon>
        <taxon>Ascomycota</taxon>
        <taxon>Pezizomycotina</taxon>
        <taxon>Sordariomycetes</taxon>
        <taxon>Hypocreomycetidae</taxon>
        <taxon>Hypocreales</taxon>
        <taxon>Ophiocordycipitaceae</taxon>
        <taxon>Purpureocillium</taxon>
    </lineage>
</organism>
<evidence type="ECO:0000313" key="2">
    <source>
        <dbReference type="Proteomes" id="UP000829364"/>
    </source>
</evidence>
<protein>
    <submittedName>
        <fullName evidence="1">Uncharacterized protein</fullName>
    </submittedName>
</protein>
<name>A0A9Q8VB59_9HYPO</name>